<dbReference type="InterPro" id="IPR002524">
    <property type="entry name" value="Cation_efflux"/>
</dbReference>
<feature type="domain" description="Cation efflux protein cytoplasmic" evidence="9">
    <location>
        <begin position="247"/>
        <end position="309"/>
    </location>
</feature>
<comment type="similarity">
    <text evidence="2">Belongs to the cation diffusion facilitator (CDF) transporter (TC 2.A.4) family.</text>
</comment>
<dbReference type="Proteomes" id="UP000707477">
    <property type="component" value="Unassembled WGS sequence"/>
</dbReference>
<accession>A0ABX1L3W3</accession>
<gene>
    <name evidence="10" type="ORF">HEQ44_02415</name>
</gene>
<evidence type="ECO:0000256" key="2">
    <source>
        <dbReference type="ARBA" id="ARBA00008114"/>
    </source>
</evidence>
<feature type="transmembrane region" description="Helical" evidence="7">
    <location>
        <begin position="214"/>
        <end position="231"/>
    </location>
</feature>
<dbReference type="PANTHER" id="PTHR43840:SF50">
    <property type="entry name" value="MANGANESE EFFLUX SYSTEM PROTEIN MNES"/>
    <property type="match status" value="1"/>
</dbReference>
<feature type="transmembrane region" description="Helical" evidence="7">
    <location>
        <begin position="148"/>
        <end position="166"/>
    </location>
</feature>
<feature type="transmembrane region" description="Helical" evidence="7">
    <location>
        <begin position="31"/>
        <end position="49"/>
    </location>
</feature>
<keyword evidence="11" id="KW-1185">Reference proteome</keyword>
<evidence type="ECO:0000313" key="10">
    <source>
        <dbReference type="EMBL" id="NLR29031.1"/>
    </source>
</evidence>
<dbReference type="RefSeq" id="WP_168848869.1">
    <property type="nucleotide sequence ID" value="NZ_JAAVSD010000004.1"/>
</dbReference>
<keyword evidence="4 7" id="KW-0812">Transmembrane</keyword>
<dbReference type="PANTHER" id="PTHR43840">
    <property type="entry name" value="MITOCHONDRIAL METAL TRANSPORTER 1-RELATED"/>
    <property type="match status" value="1"/>
</dbReference>
<dbReference type="NCBIfam" id="TIGR01297">
    <property type="entry name" value="CDF"/>
    <property type="match status" value="1"/>
</dbReference>
<feature type="transmembrane region" description="Helical" evidence="7">
    <location>
        <begin position="61"/>
        <end position="78"/>
    </location>
</feature>
<keyword evidence="3" id="KW-0813">Transport</keyword>
<protein>
    <submittedName>
        <fullName evidence="10">Cation diffusion facilitator family transporter</fullName>
    </submittedName>
</protein>
<reference evidence="10 11" key="1">
    <citation type="submission" date="2020-03" db="EMBL/GenBank/DDBJ databases">
        <authorList>
            <person name="Zhang Z."/>
            <person name="Guo Z."/>
            <person name="Hou Q."/>
            <person name="Shen X."/>
        </authorList>
    </citation>
    <scope>NUCLEOTIDE SEQUENCE [LARGE SCALE GENOMIC DNA]</scope>
    <source>
        <strain evidence="10 11">HBUAS51329</strain>
    </source>
</reference>
<feature type="transmembrane region" description="Helical" evidence="7">
    <location>
        <begin position="187"/>
        <end position="208"/>
    </location>
</feature>
<name>A0ABX1L3W3_9LACO</name>
<comment type="caution">
    <text evidence="10">The sequence shown here is derived from an EMBL/GenBank/DDBJ whole genome shotgun (WGS) entry which is preliminary data.</text>
</comment>
<proteinExistence type="inferred from homology"/>
<evidence type="ECO:0000259" key="8">
    <source>
        <dbReference type="Pfam" id="PF01545"/>
    </source>
</evidence>
<dbReference type="Pfam" id="PF16916">
    <property type="entry name" value="ZT_dimer"/>
    <property type="match status" value="1"/>
</dbReference>
<dbReference type="EMBL" id="JAAVSD010000004">
    <property type="protein sequence ID" value="NLR29031.1"/>
    <property type="molecule type" value="Genomic_DNA"/>
</dbReference>
<evidence type="ECO:0000256" key="5">
    <source>
        <dbReference type="ARBA" id="ARBA00022989"/>
    </source>
</evidence>
<dbReference type="Gene3D" id="1.20.1510.10">
    <property type="entry name" value="Cation efflux protein transmembrane domain"/>
    <property type="match status" value="1"/>
</dbReference>
<dbReference type="InterPro" id="IPR050291">
    <property type="entry name" value="CDF_Transporter"/>
</dbReference>
<evidence type="ECO:0000256" key="1">
    <source>
        <dbReference type="ARBA" id="ARBA00004141"/>
    </source>
</evidence>
<comment type="subcellular location">
    <subcellularLocation>
        <location evidence="1">Membrane</location>
        <topology evidence="1">Multi-pass membrane protein</topology>
    </subcellularLocation>
</comment>
<evidence type="ECO:0000256" key="3">
    <source>
        <dbReference type="ARBA" id="ARBA00022448"/>
    </source>
</evidence>
<keyword evidence="6 7" id="KW-0472">Membrane</keyword>
<evidence type="ECO:0000256" key="7">
    <source>
        <dbReference type="SAM" id="Phobius"/>
    </source>
</evidence>
<feature type="transmembrane region" description="Helical" evidence="7">
    <location>
        <begin position="111"/>
        <end position="136"/>
    </location>
</feature>
<keyword evidence="5 7" id="KW-1133">Transmembrane helix</keyword>
<dbReference type="InterPro" id="IPR036837">
    <property type="entry name" value="Cation_efflux_CTD_sf"/>
</dbReference>
<dbReference type="SUPFAM" id="SSF160240">
    <property type="entry name" value="Cation efflux protein cytoplasmic domain-like"/>
    <property type="match status" value="1"/>
</dbReference>
<feature type="domain" description="Cation efflux protein transmembrane" evidence="8">
    <location>
        <begin position="108"/>
        <end position="239"/>
    </location>
</feature>
<dbReference type="InterPro" id="IPR058533">
    <property type="entry name" value="Cation_efflux_TM"/>
</dbReference>
<evidence type="ECO:0000313" key="11">
    <source>
        <dbReference type="Proteomes" id="UP000707477"/>
    </source>
</evidence>
<organism evidence="10 11">
    <name type="scientific">Levilactobacillus tujiorum</name>
    <dbReference type="NCBI Taxonomy" id="2912243"/>
    <lineage>
        <taxon>Bacteria</taxon>
        <taxon>Bacillati</taxon>
        <taxon>Bacillota</taxon>
        <taxon>Bacilli</taxon>
        <taxon>Lactobacillales</taxon>
        <taxon>Lactobacillaceae</taxon>
        <taxon>Levilactobacillus</taxon>
    </lineage>
</organism>
<dbReference type="Pfam" id="PF01545">
    <property type="entry name" value="Cation_efflux"/>
    <property type="match status" value="1"/>
</dbReference>
<dbReference type="InterPro" id="IPR027470">
    <property type="entry name" value="Cation_efflux_CTD"/>
</dbReference>
<dbReference type="Gene3D" id="3.30.70.1350">
    <property type="entry name" value="Cation efflux protein, cytoplasmic domain"/>
    <property type="match status" value="1"/>
</dbReference>
<dbReference type="SUPFAM" id="SSF161111">
    <property type="entry name" value="Cation efflux protein transmembrane domain-like"/>
    <property type="match status" value="1"/>
</dbReference>
<evidence type="ECO:0000256" key="4">
    <source>
        <dbReference type="ARBA" id="ARBA00022692"/>
    </source>
</evidence>
<evidence type="ECO:0000256" key="6">
    <source>
        <dbReference type="ARBA" id="ARBA00023136"/>
    </source>
</evidence>
<dbReference type="InterPro" id="IPR027469">
    <property type="entry name" value="Cation_efflux_TMD_sf"/>
</dbReference>
<evidence type="ECO:0000259" key="9">
    <source>
        <dbReference type="Pfam" id="PF16916"/>
    </source>
</evidence>
<sequence length="325" mass="36557">MPTTTHATWDQIQRQTVVNLRRAHHHLWENIIVYLSLFIVEFICAQLGHSQLLRADAFNNFSGVFSTGLLMTGLYIAAKTKDDDLWGAPISEEDQIHPGPRIQQSRFRFETIYTLIAGLVMAVIAADIIYKAVLVLIQQPTYRLQQGVASLGALISSLLLTWLWLANRHWAKVLTNTSLAAAARDSLTDALTSAVTVLTILSIAWWRATWLDGLASLILGTYILYTGIKIFRTSSLNLVDYFDPRLEDQYRKQVAAFPGIRAVVFLKAYYDGNLIMVSVTVAVDPQMTAMTIYNLTRRIDTLMKQRFNVTATALMVIPSNQIHPD</sequence>